<evidence type="ECO:0000259" key="4">
    <source>
        <dbReference type="PROSITE" id="PS51099"/>
    </source>
</evidence>
<feature type="compositionally biased region" description="Low complexity" evidence="3">
    <location>
        <begin position="186"/>
        <end position="195"/>
    </location>
</feature>
<dbReference type="PROSITE" id="PS51099">
    <property type="entry name" value="PTS_EIIB_TYPE_2"/>
    <property type="match status" value="1"/>
</dbReference>
<dbReference type="InterPro" id="IPR007737">
    <property type="entry name" value="Mga_HTH"/>
</dbReference>
<dbReference type="GO" id="GO:0008982">
    <property type="term" value="F:protein-N(PI)-phosphohistidine-sugar phosphotransferase activity"/>
    <property type="evidence" value="ECO:0007669"/>
    <property type="project" value="InterPro"/>
</dbReference>
<evidence type="ECO:0000256" key="2">
    <source>
        <dbReference type="ARBA" id="ARBA00023163"/>
    </source>
</evidence>
<dbReference type="AlphaFoldDB" id="A0A098QSY0"/>
<dbReference type="InterPro" id="IPR013011">
    <property type="entry name" value="PTS_EIIB_2"/>
</dbReference>
<keyword evidence="6" id="KW-1185">Reference proteome</keyword>
<dbReference type="PANTHER" id="PTHR30185">
    <property type="entry name" value="CRYPTIC BETA-GLUCOSIDE BGL OPERON ANTITERMINATOR"/>
    <property type="match status" value="1"/>
</dbReference>
<accession>A0A098QSY0</accession>
<dbReference type="InterPro" id="IPR050661">
    <property type="entry name" value="BglG_antiterminators"/>
</dbReference>
<sequence>MKDRQKQILQLLVTSESLLKIEDIARTFSIGRRTVSRDLDTLERWLSLRGVVLERKPSQGVRINSLGKDMQSLLSDLHSRDQFIETLAAPVRQNLILLYLLFANREVKISEIANTFFVSDTSVWKDLHQIDQDILPLDLQLDRMKGVGIRLSGPEQTQRLHFIRVLTRLFSSRTIIPFLYGRPTDPDAAPGTPGRAPGGSPGGSQPGRTNRNDPATSFAGTPASPEAGRPGGTGKKDPRASVSGAQAASDSAPHPGQAGWDAASVSQNPGKPRTLEEERLTMILRRMQFPEHRDAVMSLIHRLSEAVGYQFTMSGEVLLFFYLQLSYHRIKSGALVNRLTRRGLVYLHTPDHPAGHPGLHLLDQTSRTLQELCTRFFNGRLPEEEAQLLAVILTVQEVGDSISDPDFETLKRQGSPWENAYALTPPEVLAQGRRIAEEFGQLDRRLYYLNEELIQRFSHSMAALCTRITYGIPYWHGDWGRPGGEHWHRREKTAVLTRTLRSLGITDPDPRDVEYLLLHFQALANMGLEGSSLRPRCLVCCFEGIGLAAYLQTILSQEFPELDLVESTAVYKIRQSYLEDHHIDLVLSTFPIEDIKTPVIPIELPLNRQTIQNQVSRAIQGMQTSLGSSPPPSPDQALPAAVQHQPDFQTIWGFINGFRVLVHSGETGEESLLHHIARSCTRTLGDCLILEGDLNARELLGPLHIPELDLRIFHCKSRAVTEPQAGIITQAPQNPCLYLLAPNPCPESQRRLLSRVTVSLIESPAFAKAILSGEIHTIRRELLTIYRDLL</sequence>
<keyword evidence="2" id="KW-0804">Transcription</keyword>
<evidence type="ECO:0000256" key="1">
    <source>
        <dbReference type="ARBA" id="ARBA00023015"/>
    </source>
</evidence>
<protein>
    <recommendedName>
        <fullName evidence="4">PTS EIIB type-2 domain-containing protein</fullName>
    </recommendedName>
</protein>
<dbReference type="Pfam" id="PF05043">
    <property type="entry name" value="Mga"/>
    <property type="match status" value="1"/>
</dbReference>
<feature type="region of interest" description="Disordered" evidence="3">
    <location>
        <begin position="181"/>
        <end position="274"/>
    </location>
</feature>
<reference evidence="5 6" key="1">
    <citation type="submission" date="2014-05" db="EMBL/GenBank/DDBJ databases">
        <title>De novo Genome Sequence of Spirocheata sp.</title>
        <authorList>
            <person name="Shivani Y."/>
            <person name="Subhash Y."/>
            <person name="Tushar L."/>
            <person name="Sasikala C."/>
            <person name="Ramana C.V."/>
        </authorList>
    </citation>
    <scope>NUCLEOTIDE SEQUENCE [LARGE SCALE GENOMIC DNA]</scope>
    <source>
        <strain evidence="5 6">JC230</strain>
    </source>
</reference>
<dbReference type="SUPFAM" id="SSF46785">
    <property type="entry name" value="Winged helix' DNA-binding domain"/>
    <property type="match status" value="1"/>
</dbReference>
<dbReference type="STRING" id="1480694.DC28_13655"/>
<gene>
    <name evidence="5" type="ORF">DC28_13655</name>
</gene>
<dbReference type="Gene3D" id="1.10.10.10">
    <property type="entry name" value="Winged helix-like DNA-binding domain superfamily/Winged helix DNA-binding domain"/>
    <property type="match status" value="1"/>
</dbReference>
<comment type="caution">
    <text evidence="5">The sequence shown here is derived from an EMBL/GenBank/DDBJ whole genome shotgun (WGS) entry which is preliminary data.</text>
</comment>
<dbReference type="PANTHER" id="PTHR30185:SF18">
    <property type="entry name" value="TRANSCRIPTIONAL REGULATOR MTLR"/>
    <property type="match status" value="1"/>
</dbReference>
<dbReference type="InterPro" id="IPR036388">
    <property type="entry name" value="WH-like_DNA-bd_sf"/>
</dbReference>
<feature type="compositionally biased region" description="Gly residues" evidence="3">
    <location>
        <begin position="196"/>
        <end position="205"/>
    </location>
</feature>
<dbReference type="RefSeq" id="WP_037549644.1">
    <property type="nucleotide sequence ID" value="NZ_JNUP01000071.1"/>
</dbReference>
<dbReference type="GO" id="GO:0009401">
    <property type="term" value="P:phosphoenolpyruvate-dependent sugar phosphotransferase system"/>
    <property type="evidence" value="ECO:0007669"/>
    <property type="project" value="InterPro"/>
</dbReference>
<evidence type="ECO:0000256" key="3">
    <source>
        <dbReference type="SAM" id="MobiDB-lite"/>
    </source>
</evidence>
<name>A0A098QSY0_9SPIO</name>
<keyword evidence="1" id="KW-0805">Transcription regulation</keyword>
<evidence type="ECO:0000313" key="6">
    <source>
        <dbReference type="Proteomes" id="UP000029692"/>
    </source>
</evidence>
<dbReference type="CDD" id="cd05568">
    <property type="entry name" value="PTS_IIB_bgl_like"/>
    <property type="match status" value="1"/>
</dbReference>
<dbReference type="InterPro" id="IPR036390">
    <property type="entry name" value="WH_DNA-bd_sf"/>
</dbReference>
<dbReference type="Proteomes" id="UP000029692">
    <property type="component" value="Unassembled WGS sequence"/>
</dbReference>
<dbReference type="Pfam" id="PF08279">
    <property type="entry name" value="HTH_11"/>
    <property type="match status" value="1"/>
</dbReference>
<evidence type="ECO:0000313" key="5">
    <source>
        <dbReference type="EMBL" id="KGE70975.1"/>
    </source>
</evidence>
<dbReference type="InterPro" id="IPR013196">
    <property type="entry name" value="HTH_11"/>
</dbReference>
<dbReference type="EMBL" id="JNUP01000071">
    <property type="protein sequence ID" value="KGE70975.1"/>
    <property type="molecule type" value="Genomic_DNA"/>
</dbReference>
<organism evidence="5 6">
    <name type="scientific">Spirochaeta lutea</name>
    <dbReference type="NCBI Taxonomy" id="1480694"/>
    <lineage>
        <taxon>Bacteria</taxon>
        <taxon>Pseudomonadati</taxon>
        <taxon>Spirochaetota</taxon>
        <taxon>Spirochaetia</taxon>
        <taxon>Spirochaetales</taxon>
        <taxon>Spirochaetaceae</taxon>
        <taxon>Spirochaeta</taxon>
    </lineage>
</organism>
<dbReference type="eggNOG" id="COG3711">
    <property type="taxonomic scope" value="Bacteria"/>
</dbReference>
<proteinExistence type="predicted"/>
<feature type="domain" description="PTS EIIB type-2" evidence="4">
    <location>
        <begin position="535"/>
        <end position="623"/>
    </location>
</feature>
<dbReference type="OrthoDB" id="366124at2"/>